<name>A0ABQ4C8D9_9ACTN</name>
<evidence type="ECO:0000313" key="4">
    <source>
        <dbReference type="Proteomes" id="UP000624325"/>
    </source>
</evidence>
<feature type="transmembrane region" description="Helical" evidence="1">
    <location>
        <begin position="212"/>
        <end position="232"/>
    </location>
</feature>
<evidence type="ECO:0000313" key="3">
    <source>
        <dbReference type="EMBL" id="GIF59004.1"/>
    </source>
</evidence>
<reference evidence="3 4" key="1">
    <citation type="submission" date="2021-01" db="EMBL/GenBank/DDBJ databases">
        <title>Whole genome shotgun sequence of Asanoa iriomotensis NBRC 100142.</title>
        <authorList>
            <person name="Komaki H."/>
            <person name="Tamura T."/>
        </authorList>
    </citation>
    <scope>NUCLEOTIDE SEQUENCE [LARGE SCALE GENOMIC DNA]</scope>
    <source>
        <strain evidence="3 4">NBRC 100142</strain>
    </source>
</reference>
<dbReference type="SUPFAM" id="SSF160246">
    <property type="entry name" value="EspE N-terminal domain-like"/>
    <property type="match status" value="1"/>
</dbReference>
<dbReference type="Proteomes" id="UP000624325">
    <property type="component" value="Unassembled WGS sequence"/>
</dbReference>
<gene>
    <name evidence="3" type="ORF">Air01nite_50990</name>
</gene>
<evidence type="ECO:0000256" key="1">
    <source>
        <dbReference type="SAM" id="Phobius"/>
    </source>
</evidence>
<keyword evidence="4" id="KW-1185">Reference proteome</keyword>
<dbReference type="Pfam" id="PF05157">
    <property type="entry name" value="MshEN"/>
    <property type="match status" value="1"/>
</dbReference>
<keyword evidence="1" id="KW-0812">Transmembrane</keyword>
<feature type="transmembrane region" description="Helical" evidence="1">
    <location>
        <begin position="144"/>
        <end position="164"/>
    </location>
</feature>
<dbReference type="InterPro" id="IPR037257">
    <property type="entry name" value="T2SS_E_N_sf"/>
</dbReference>
<dbReference type="RefSeq" id="WP_203705830.1">
    <property type="nucleotide sequence ID" value="NZ_BAAALU010000042.1"/>
</dbReference>
<accession>A0ABQ4C8D9</accession>
<keyword evidence="1" id="KW-1133">Transmembrane helix</keyword>
<organism evidence="3 4">
    <name type="scientific">Asanoa iriomotensis</name>
    <dbReference type="NCBI Taxonomy" id="234613"/>
    <lineage>
        <taxon>Bacteria</taxon>
        <taxon>Bacillati</taxon>
        <taxon>Actinomycetota</taxon>
        <taxon>Actinomycetes</taxon>
        <taxon>Micromonosporales</taxon>
        <taxon>Micromonosporaceae</taxon>
        <taxon>Asanoa</taxon>
    </lineage>
</organism>
<sequence length="298" mass="31974">MVHAQTLADDLADRRDLFRSQAADWNCGYVDLETEWIDPQLLTGYDPEALAREGWLPLHHDDEGYVVVATSVEPTPERVAMIEEAVGAPVCVAVTSDWDLDAAIERAYRYPAAEGRKRRGWVVAAFASLLLVASVATATGPTLVTVGVLTSAGFLLGVGAVAALRLRAGAGEPTDDDLHAFLHHLRHPATLAREAGILHAPGVLLRTGGGPAALLLTPPLYALFAAALVLPAERLVPAWLVAIVLASLLVGNALLSYVELLDAFKQRRGTPVGPALLRPLRWLLQSAAAYRTLWRLLT</sequence>
<comment type="caution">
    <text evidence="3">The sequence shown here is derived from an EMBL/GenBank/DDBJ whole genome shotgun (WGS) entry which is preliminary data.</text>
</comment>
<protein>
    <recommendedName>
        <fullName evidence="2">Type II secretion system protein GspE N-terminal domain-containing protein</fullName>
    </recommendedName>
</protein>
<feature type="transmembrane region" description="Helical" evidence="1">
    <location>
        <begin position="120"/>
        <end position="138"/>
    </location>
</feature>
<proteinExistence type="predicted"/>
<dbReference type="EMBL" id="BONC01000040">
    <property type="protein sequence ID" value="GIF59004.1"/>
    <property type="molecule type" value="Genomic_DNA"/>
</dbReference>
<evidence type="ECO:0000259" key="2">
    <source>
        <dbReference type="Pfam" id="PF05157"/>
    </source>
</evidence>
<keyword evidence="1" id="KW-0472">Membrane</keyword>
<dbReference type="InterPro" id="IPR007831">
    <property type="entry name" value="T2SS_GspE_N"/>
</dbReference>
<feature type="domain" description="Type II secretion system protein GspE N-terminal" evidence="2">
    <location>
        <begin position="26"/>
        <end position="111"/>
    </location>
</feature>
<feature type="transmembrane region" description="Helical" evidence="1">
    <location>
        <begin position="238"/>
        <end position="258"/>
    </location>
</feature>